<dbReference type="Proteomes" id="UP000614469">
    <property type="component" value="Unassembled WGS sequence"/>
</dbReference>
<comment type="similarity">
    <text evidence="3">Belongs to the glycosyl hydrolase 5 (cellulase A) family.</text>
</comment>
<dbReference type="InterPro" id="IPR001547">
    <property type="entry name" value="Glyco_hydro_5"/>
</dbReference>
<evidence type="ECO:0000259" key="4">
    <source>
        <dbReference type="Pfam" id="PF00150"/>
    </source>
</evidence>
<proteinExistence type="inferred from homology"/>
<evidence type="ECO:0000313" key="5">
    <source>
        <dbReference type="EMBL" id="MBC8334742.1"/>
    </source>
</evidence>
<dbReference type="SUPFAM" id="SSF49785">
    <property type="entry name" value="Galactose-binding domain-like"/>
    <property type="match status" value="1"/>
</dbReference>
<reference evidence="5 6" key="1">
    <citation type="submission" date="2020-08" db="EMBL/GenBank/DDBJ databases">
        <title>Bridging the membrane lipid divide: bacteria of the FCB group superphylum have the potential to synthesize archaeal ether lipids.</title>
        <authorList>
            <person name="Villanueva L."/>
            <person name="Von Meijenfeldt F.A.B."/>
            <person name="Westbye A.B."/>
            <person name="Yadav S."/>
            <person name="Hopmans E.C."/>
            <person name="Dutilh B.E."/>
            <person name="Sinninghe Damste J.S."/>
        </authorList>
    </citation>
    <scope>NUCLEOTIDE SEQUENCE [LARGE SCALE GENOMIC DNA]</scope>
    <source>
        <strain evidence="5">NIOZ-UU36</strain>
    </source>
</reference>
<keyword evidence="2 3" id="KW-0326">Glycosidase</keyword>
<evidence type="ECO:0000256" key="3">
    <source>
        <dbReference type="RuleBase" id="RU361153"/>
    </source>
</evidence>
<dbReference type="EMBL" id="JACNJN010000077">
    <property type="protein sequence ID" value="MBC8334742.1"/>
    <property type="molecule type" value="Genomic_DNA"/>
</dbReference>
<name>A0A8J6NJ60_9CHLR</name>
<dbReference type="Pfam" id="PF00150">
    <property type="entry name" value="Cellulase"/>
    <property type="match status" value="1"/>
</dbReference>
<evidence type="ECO:0000256" key="1">
    <source>
        <dbReference type="ARBA" id="ARBA00022801"/>
    </source>
</evidence>
<evidence type="ECO:0000256" key="2">
    <source>
        <dbReference type="ARBA" id="ARBA00023295"/>
    </source>
</evidence>
<organism evidence="5 6">
    <name type="scientific">Candidatus Desulfolinea nitratireducens</name>
    <dbReference type="NCBI Taxonomy" id="2841698"/>
    <lineage>
        <taxon>Bacteria</taxon>
        <taxon>Bacillati</taxon>
        <taxon>Chloroflexota</taxon>
        <taxon>Anaerolineae</taxon>
        <taxon>Anaerolineales</taxon>
        <taxon>Anaerolineales incertae sedis</taxon>
        <taxon>Candidatus Desulfolinea</taxon>
    </lineage>
</organism>
<comment type="caution">
    <text evidence="5">The sequence shown here is derived from an EMBL/GenBank/DDBJ whole genome shotgun (WGS) entry which is preliminary data.</text>
</comment>
<dbReference type="InterPro" id="IPR017853">
    <property type="entry name" value="GH"/>
</dbReference>
<dbReference type="SUPFAM" id="SSF51445">
    <property type="entry name" value="(Trans)glycosidases"/>
    <property type="match status" value="1"/>
</dbReference>
<gene>
    <name evidence="5" type="ORF">H8E29_05715</name>
</gene>
<dbReference type="GO" id="GO:0000272">
    <property type="term" value="P:polysaccharide catabolic process"/>
    <property type="evidence" value="ECO:0007669"/>
    <property type="project" value="InterPro"/>
</dbReference>
<keyword evidence="1 3" id="KW-0378">Hydrolase</keyword>
<dbReference type="Gene3D" id="2.60.120.260">
    <property type="entry name" value="Galactose-binding domain-like"/>
    <property type="match status" value="1"/>
</dbReference>
<dbReference type="InterPro" id="IPR008979">
    <property type="entry name" value="Galactose-bd-like_sf"/>
</dbReference>
<dbReference type="PROSITE" id="PS51257">
    <property type="entry name" value="PROKAR_LIPOPROTEIN"/>
    <property type="match status" value="1"/>
</dbReference>
<evidence type="ECO:0000313" key="6">
    <source>
        <dbReference type="Proteomes" id="UP000614469"/>
    </source>
</evidence>
<dbReference type="GO" id="GO:0004553">
    <property type="term" value="F:hydrolase activity, hydrolyzing O-glycosyl compounds"/>
    <property type="evidence" value="ECO:0007669"/>
    <property type="project" value="InterPro"/>
</dbReference>
<dbReference type="Gene3D" id="3.20.20.80">
    <property type="entry name" value="Glycosidases"/>
    <property type="match status" value="1"/>
</dbReference>
<accession>A0A8J6NJ60</accession>
<protein>
    <submittedName>
        <fullName evidence="5">Cellulase family glycosylhydrolase</fullName>
    </submittedName>
</protein>
<feature type="domain" description="Glycoside hydrolase family 5" evidence="4">
    <location>
        <begin position="113"/>
        <end position="416"/>
    </location>
</feature>
<dbReference type="AlphaFoldDB" id="A0A8J6NJ60"/>
<sequence>MKLKKLTSKTHSMLVGFALLTIVTACNLPGNIGLSQPEPTPTIPISVTATPAPSDTPVVIEHRIGIREVPSGMEFYDRLTGERFVPRGADYVHWVSRPSPGRGDIWVDALFNTSFGELDQAEAELQQMKALGFNTVRMWKNACWGEVGGCIGDPAGGLSDAYLDNITEFLRLAKQYGIFVIFTDDWVPDDGGYSQELARAAYVGYNGVYLTEHGINAERMVWVDLIQGLIERSAALDAVLAYELKNEAFYEADSAPLNRNSGTVTTANGNTYDMADEADKKRMMEEGWLYWIEQVRDSIQVVDPTALVTMGFFVQQEPNRVREGDLRLVYLDRVVRESQLDFLDFHAYPGYDLSIQGHAENFAMLDSGSKLIVMGEFGADKHNYATAERAAAALQAWQVDSCDYGFDGWLFWTWGINPQDEFWNGYEGEGVVSTVLAPVNRPDPCAYGEFDFIRFNVAPQAVITASSYAAGFPPQQVADESQNYWNSSAGAPQWVQLALATPAEVESIVLTVAQQPPGRSVHEIWVRQTDGKIKLLYTFDGVTNEGDVLTFQPNEPLVGVDLVRVVTTSVLDLWPAWHEIEILTKTLPE</sequence>